<proteinExistence type="predicted"/>
<dbReference type="SMART" id="SM00220">
    <property type="entry name" value="S_TKc"/>
    <property type="match status" value="1"/>
</dbReference>
<comment type="catalytic activity">
    <reaction evidence="7">
        <text>L-threonyl-[protein] + ATP = O-phospho-L-threonyl-[protein] + ADP + H(+)</text>
        <dbReference type="Rhea" id="RHEA:46608"/>
        <dbReference type="Rhea" id="RHEA-COMP:11060"/>
        <dbReference type="Rhea" id="RHEA-COMP:11605"/>
        <dbReference type="ChEBI" id="CHEBI:15378"/>
        <dbReference type="ChEBI" id="CHEBI:30013"/>
        <dbReference type="ChEBI" id="CHEBI:30616"/>
        <dbReference type="ChEBI" id="CHEBI:61977"/>
        <dbReference type="ChEBI" id="CHEBI:456216"/>
        <dbReference type="EC" id="2.7.11.1"/>
    </reaction>
</comment>
<feature type="region of interest" description="Disordered" evidence="10">
    <location>
        <begin position="570"/>
        <end position="636"/>
    </location>
</feature>
<organism evidence="13 14">
    <name type="scientific">Mycena indigotica</name>
    <dbReference type="NCBI Taxonomy" id="2126181"/>
    <lineage>
        <taxon>Eukaryota</taxon>
        <taxon>Fungi</taxon>
        <taxon>Dikarya</taxon>
        <taxon>Basidiomycota</taxon>
        <taxon>Agaricomycotina</taxon>
        <taxon>Agaricomycetes</taxon>
        <taxon>Agaricomycetidae</taxon>
        <taxon>Agaricales</taxon>
        <taxon>Marasmiineae</taxon>
        <taxon>Mycenaceae</taxon>
        <taxon>Mycena</taxon>
    </lineage>
</organism>
<dbReference type="Pfam" id="PF02149">
    <property type="entry name" value="KA1"/>
    <property type="match status" value="1"/>
</dbReference>
<evidence type="ECO:0000313" key="14">
    <source>
        <dbReference type="Proteomes" id="UP000636479"/>
    </source>
</evidence>
<keyword evidence="14" id="KW-1185">Reference proteome</keyword>
<feature type="compositionally biased region" description="Polar residues" evidence="10">
    <location>
        <begin position="404"/>
        <end position="421"/>
    </location>
</feature>
<dbReference type="SUPFAM" id="SSF103243">
    <property type="entry name" value="KA1-like"/>
    <property type="match status" value="1"/>
</dbReference>
<keyword evidence="5 13" id="KW-0418">Kinase</keyword>
<dbReference type="GO" id="GO:0005524">
    <property type="term" value="F:ATP binding"/>
    <property type="evidence" value="ECO:0007669"/>
    <property type="project" value="UniProtKB-UniRule"/>
</dbReference>
<feature type="compositionally biased region" description="Basic and acidic residues" evidence="10">
    <location>
        <begin position="34"/>
        <end position="43"/>
    </location>
</feature>
<comment type="caution">
    <text evidence="13">The sequence shown here is derived from an EMBL/GenBank/DDBJ whole genome shotgun (WGS) entry which is preliminary data.</text>
</comment>
<dbReference type="PANTHER" id="PTHR24346:SF110">
    <property type="entry name" value="NON-SPECIFIC SERINE_THREONINE PROTEIN KINASE"/>
    <property type="match status" value="1"/>
</dbReference>
<evidence type="ECO:0000256" key="3">
    <source>
        <dbReference type="ARBA" id="ARBA00022679"/>
    </source>
</evidence>
<protein>
    <recommendedName>
        <fullName evidence="1">non-specific serine/threonine protein kinase</fullName>
        <ecNumber evidence="1">2.7.11.1</ecNumber>
    </recommendedName>
</protein>
<dbReference type="FunFam" id="1.10.510.10:FF:000571">
    <property type="entry name" value="Maternal embryonic leucine zipper kinase"/>
    <property type="match status" value="1"/>
</dbReference>
<feature type="compositionally biased region" description="Low complexity" evidence="10">
    <location>
        <begin position="662"/>
        <end position="673"/>
    </location>
</feature>
<evidence type="ECO:0000256" key="2">
    <source>
        <dbReference type="ARBA" id="ARBA00022527"/>
    </source>
</evidence>
<feature type="compositionally biased region" description="Polar residues" evidence="10">
    <location>
        <begin position="460"/>
        <end position="480"/>
    </location>
</feature>
<dbReference type="EMBL" id="JACAZF010000016">
    <property type="protein sequence ID" value="KAF7289884.1"/>
    <property type="molecule type" value="Genomic_DNA"/>
</dbReference>
<comment type="catalytic activity">
    <reaction evidence="8">
        <text>L-seryl-[protein] + ATP = O-phospho-L-seryl-[protein] + ADP + H(+)</text>
        <dbReference type="Rhea" id="RHEA:17989"/>
        <dbReference type="Rhea" id="RHEA-COMP:9863"/>
        <dbReference type="Rhea" id="RHEA-COMP:11604"/>
        <dbReference type="ChEBI" id="CHEBI:15378"/>
        <dbReference type="ChEBI" id="CHEBI:29999"/>
        <dbReference type="ChEBI" id="CHEBI:30616"/>
        <dbReference type="ChEBI" id="CHEBI:83421"/>
        <dbReference type="ChEBI" id="CHEBI:456216"/>
        <dbReference type="EC" id="2.7.11.1"/>
    </reaction>
</comment>
<dbReference type="InterPro" id="IPR000719">
    <property type="entry name" value="Prot_kinase_dom"/>
</dbReference>
<dbReference type="InterPro" id="IPR011009">
    <property type="entry name" value="Kinase-like_dom_sf"/>
</dbReference>
<keyword evidence="6 9" id="KW-0067">ATP-binding</keyword>
<feature type="compositionally biased region" description="Basic and acidic residues" evidence="10">
    <location>
        <begin position="375"/>
        <end position="398"/>
    </location>
</feature>
<dbReference type="SUPFAM" id="SSF56112">
    <property type="entry name" value="Protein kinase-like (PK-like)"/>
    <property type="match status" value="1"/>
</dbReference>
<evidence type="ECO:0000256" key="10">
    <source>
        <dbReference type="SAM" id="MobiDB-lite"/>
    </source>
</evidence>
<dbReference type="PROSITE" id="PS50011">
    <property type="entry name" value="PROTEIN_KINASE_DOM"/>
    <property type="match status" value="1"/>
</dbReference>
<dbReference type="Gene3D" id="1.10.510.10">
    <property type="entry name" value="Transferase(Phosphotransferase) domain 1"/>
    <property type="match status" value="1"/>
</dbReference>
<dbReference type="PROSITE" id="PS00108">
    <property type="entry name" value="PROTEIN_KINASE_ST"/>
    <property type="match status" value="1"/>
</dbReference>
<evidence type="ECO:0000256" key="6">
    <source>
        <dbReference type="ARBA" id="ARBA00022840"/>
    </source>
</evidence>
<dbReference type="FunFam" id="3.30.200.20:FF:000003">
    <property type="entry name" value="Non-specific serine/threonine protein kinase"/>
    <property type="match status" value="1"/>
</dbReference>
<feature type="compositionally biased region" description="Low complexity" evidence="10">
    <location>
        <begin position="8"/>
        <end position="23"/>
    </location>
</feature>
<gene>
    <name evidence="13" type="ORF">MIND_01362800</name>
</gene>
<name>A0A8H6VVK8_9AGAR</name>
<keyword evidence="4 9" id="KW-0547">Nucleotide-binding</keyword>
<evidence type="ECO:0000256" key="1">
    <source>
        <dbReference type="ARBA" id="ARBA00012513"/>
    </source>
</evidence>
<dbReference type="EC" id="2.7.11.1" evidence="1"/>
<dbReference type="PROSITE" id="PS50032">
    <property type="entry name" value="KA1"/>
    <property type="match status" value="1"/>
</dbReference>
<feature type="domain" description="Protein kinase" evidence="11">
    <location>
        <begin position="76"/>
        <end position="338"/>
    </location>
</feature>
<evidence type="ECO:0000313" key="13">
    <source>
        <dbReference type="EMBL" id="KAF7289884.1"/>
    </source>
</evidence>
<feature type="compositionally biased region" description="Polar residues" evidence="10">
    <location>
        <begin position="24"/>
        <end position="33"/>
    </location>
</feature>
<feature type="region of interest" description="Disordered" evidence="10">
    <location>
        <begin position="1"/>
        <end position="51"/>
    </location>
</feature>
<keyword evidence="2 13" id="KW-0723">Serine/threonine-protein kinase</keyword>
<evidence type="ECO:0000256" key="9">
    <source>
        <dbReference type="PROSITE-ProRule" id="PRU10141"/>
    </source>
</evidence>
<dbReference type="GeneID" id="59352573"/>
<accession>A0A8H6VVK8</accession>
<feature type="compositionally biased region" description="Polar residues" evidence="10">
    <location>
        <begin position="819"/>
        <end position="830"/>
    </location>
</feature>
<dbReference type="InterPro" id="IPR008271">
    <property type="entry name" value="Ser/Thr_kinase_AS"/>
</dbReference>
<sequence length="896" mass="98554">MAHEELPASAAMASGSSRAMSAAVLSSHQQRPPRQTESHEAKQRSAPPRPDVFSHPAVTAYVANHPNRPIPKFGAYYMLQTLGEGEFGKVKLGIHVKYGEEVAVKLLRREAVEKESRMAKIGREIEILDLLKHPNIVRLYDVCETDKFFGIILEFASGGELFDHILAHRYLRERDAAKLFAQLISGVWYMHQKNIVHRDLKLENLLLDRNRNLIITDFGFANHFNRDKNEFMETMCGSPCYAAPELVNAEGNYVGTMADVWSCGVILYAMLSGYLPFDDDPTNPEGEDINKLYKYIATTPLTYPEHISDDACSLLSIMLVPNPSGRADLATIMRHRWFASNLREATTFGLTVKELEKLADEGSSLGGRAYRKRKDKPEEKKDKDDERRSRSKRNDAREGVAASPSRSRTGETNTSGRSATASPLREVVGSPRRRREPTDNGDARERTRHTIEVGYRQGREQNSSSRGNTQTGRSTPTSGASLPAVPDDAEPVGSMSNPGSPSKDRHKRGTRASGHTAAPNVRTVFLSPVVPSSSLESTSETMESLGSVYVPHNRATTELPNGAAVDLSASIRSRPLRTQSDAARDSVSKAQARAGLPPLIIDSSSSSGLESKPPSTPLNNSVTGLPIPISASPSKPNKVMQWFRRGRRTTVSAGLSPATRDSAAASSVEVASVPHAHKSPPLPPTPTHTNAQASPFLVMPGTGEHRQRTSSAVSITSLFRRSAGVAGSSKTSMRVHHGAVDHEMITAGRPAEVMKHLWEVLAGMGVEIYVEGDFKYRCTRPAKRTGRERDRREASGGDTSGVFKGLLSRRQPSPARSIAEQQSIVARSTTPQPPRPDAVYGYHYEDSGDEVRFSVELTKLDRLKDMYSVDIRRMKGNLKSYKFLYDTLRGRVDLQT</sequence>
<feature type="compositionally biased region" description="Low complexity" evidence="10">
    <location>
        <begin position="596"/>
        <end position="613"/>
    </location>
</feature>
<dbReference type="InterPro" id="IPR028375">
    <property type="entry name" value="KA1/Ssp2_C"/>
</dbReference>
<feature type="region of interest" description="Disordered" evidence="10">
    <location>
        <begin position="781"/>
        <end position="836"/>
    </location>
</feature>
<feature type="compositionally biased region" description="Basic and acidic residues" evidence="10">
    <location>
        <begin position="436"/>
        <end position="451"/>
    </location>
</feature>
<evidence type="ECO:0000256" key="7">
    <source>
        <dbReference type="ARBA" id="ARBA00047899"/>
    </source>
</evidence>
<dbReference type="InterPro" id="IPR017441">
    <property type="entry name" value="Protein_kinase_ATP_BS"/>
</dbReference>
<dbReference type="RefSeq" id="XP_037213613.1">
    <property type="nucleotide sequence ID" value="XM_037370057.1"/>
</dbReference>
<dbReference type="InterPro" id="IPR001772">
    <property type="entry name" value="KA1_dom"/>
</dbReference>
<reference evidence="13" key="1">
    <citation type="submission" date="2020-05" db="EMBL/GenBank/DDBJ databases">
        <title>Mycena genomes resolve the evolution of fungal bioluminescence.</title>
        <authorList>
            <person name="Tsai I.J."/>
        </authorList>
    </citation>
    <scope>NUCLEOTIDE SEQUENCE</scope>
    <source>
        <strain evidence="13">171206Taipei</strain>
    </source>
</reference>
<dbReference type="PROSITE" id="PS00107">
    <property type="entry name" value="PROTEIN_KINASE_ATP"/>
    <property type="match status" value="1"/>
</dbReference>
<dbReference type="Pfam" id="PF00069">
    <property type="entry name" value="Pkinase"/>
    <property type="match status" value="1"/>
</dbReference>
<feature type="compositionally biased region" description="Basic and acidic residues" evidence="10">
    <location>
        <begin position="785"/>
        <end position="795"/>
    </location>
</feature>
<dbReference type="Proteomes" id="UP000636479">
    <property type="component" value="Unassembled WGS sequence"/>
</dbReference>
<dbReference type="AlphaFoldDB" id="A0A8H6VVK8"/>
<evidence type="ECO:0000256" key="8">
    <source>
        <dbReference type="ARBA" id="ARBA00048679"/>
    </source>
</evidence>
<dbReference type="GO" id="GO:0004674">
    <property type="term" value="F:protein serine/threonine kinase activity"/>
    <property type="evidence" value="ECO:0007669"/>
    <property type="project" value="UniProtKB-KW"/>
</dbReference>
<evidence type="ECO:0000256" key="4">
    <source>
        <dbReference type="ARBA" id="ARBA00022741"/>
    </source>
</evidence>
<feature type="region of interest" description="Disordered" evidence="10">
    <location>
        <begin position="650"/>
        <end position="685"/>
    </location>
</feature>
<dbReference type="Gene3D" id="3.30.310.80">
    <property type="entry name" value="Kinase associated domain 1, KA1"/>
    <property type="match status" value="1"/>
</dbReference>
<feature type="binding site" evidence="9">
    <location>
        <position position="105"/>
    </location>
    <ligand>
        <name>ATP</name>
        <dbReference type="ChEBI" id="CHEBI:30616"/>
    </ligand>
</feature>
<evidence type="ECO:0000259" key="11">
    <source>
        <dbReference type="PROSITE" id="PS50011"/>
    </source>
</evidence>
<dbReference type="GO" id="GO:0035556">
    <property type="term" value="P:intracellular signal transduction"/>
    <property type="evidence" value="ECO:0007669"/>
    <property type="project" value="TreeGrafter"/>
</dbReference>
<feature type="region of interest" description="Disordered" evidence="10">
    <location>
        <begin position="366"/>
        <end position="520"/>
    </location>
</feature>
<dbReference type="PANTHER" id="PTHR24346">
    <property type="entry name" value="MAP/MICROTUBULE AFFINITY-REGULATING KINASE"/>
    <property type="match status" value="1"/>
</dbReference>
<evidence type="ECO:0000259" key="12">
    <source>
        <dbReference type="PROSITE" id="PS50032"/>
    </source>
</evidence>
<keyword evidence="3" id="KW-0808">Transferase</keyword>
<evidence type="ECO:0000256" key="5">
    <source>
        <dbReference type="ARBA" id="ARBA00022777"/>
    </source>
</evidence>
<feature type="domain" description="KA1" evidence="12">
    <location>
        <begin position="844"/>
        <end position="894"/>
    </location>
</feature>
<dbReference type="GO" id="GO:0005737">
    <property type="term" value="C:cytoplasm"/>
    <property type="evidence" value="ECO:0007669"/>
    <property type="project" value="TreeGrafter"/>
</dbReference>
<dbReference type="OrthoDB" id="193931at2759"/>